<reference evidence="10" key="2">
    <citation type="journal article" date="2021" name="PeerJ">
        <title>Extensive microbial diversity within the chicken gut microbiome revealed by metagenomics and culture.</title>
        <authorList>
            <person name="Gilroy R."/>
            <person name="Ravi A."/>
            <person name="Getino M."/>
            <person name="Pursley I."/>
            <person name="Horton D.L."/>
            <person name="Alikhan N.F."/>
            <person name="Baker D."/>
            <person name="Gharbi K."/>
            <person name="Hall N."/>
            <person name="Watson M."/>
            <person name="Adriaenssens E.M."/>
            <person name="Foster-Nyarko E."/>
            <person name="Jarju S."/>
            <person name="Secka A."/>
            <person name="Antonio M."/>
            <person name="Oren A."/>
            <person name="Chaudhuri R.R."/>
            <person name="La Ragione R."/>
            <person name="Hildebrand F."/>
            <person name="Pallen M.J."/>
        </authorList>
    </citation>
    <scope>NUCLEOTIDE SEQUENCE</scope>
    <source>
        <strain evidence="10">21143</strain>
    </source>
</reference>
<evidence type="ECO:0000259" key="9">
    <source>
        <dbReference type="SMART" id="SM00359"/>
    </source>
</evidence>
<reference evidence="10" key="1">
    <citation type="submission" date="2020-10" db="EMBL/GenBank/DDBJ databases">
        <authorList>
            <person name="Gilroy R."/>
        </authorList>
    </citation>
    <scope>NUCLEOTIDE SEQUENCE</scope>
    <source>
        <strain evidence="10">21143</strain>
    </source>
</reference>
<dbReference type="GO" id="GO:0003723">
    <property type="term" value="F:RNA binding"/>
    <property type="evidence" value="ECO:0007669"/>
    <property type="project" value="UniProtKB-KW"/>
</dbReference>
<evidence type="ECO:0000256" key="5">
    <source>
        <dbReference type="ARBA" id="ARBA00022679"/>
    </source>
</evidence>
<dbReference type="AlphaFoldDB" id="A0A9D1GFG1"/>
<evidence type="ECO:0000256" key="6">
    <source>
        <dbReference type="ARBA" id="ARBA00022691"/>
    </source>
</evidence>
<accession>A0A9D1GFG1</accession>
<evidence type="ECO:0000256" key="1">
    <source>
        <dbReference type="ARBA" id="ARBA00004496"/>
    </source>
</evidence>
<evidence type="ECO:0000313" key="11">
    <source>
        <dbReference type="Proteomes" id="UP000886722"/>
    </source>
</evidence>
<dbReference type="PANTHER" id="PTHR42873:SF1">
    <property type="entry name" value="S-ADENOSYLMETHIONINE-DEPENDENT METHYLTRANSFERASE DOMAIN-CONTAINING PROTEIN"/>
    <property type="match status" value="1"/>
</dbReference>
<comment type="subcellular location">
    <subcellularLocation>
        <location evidence="1">Cytoplasm</location>
    </subcellularLocation>
</comment>
<dbReference type="Gene3D" id="3.30.750.80">
    <property type="entry name" value="RNA methyltransferase domain (HRMD) like"/>
    <property type="match status" value="1"/>
</dbReference>
<feature type="domain" description="PUA" evidence="9">
    <location>
        <begin position="4"/>
        <end position="87"/>
    </location>
</feature>
<dbReference type="InterPro" id="IPR002478">
    <property type="entry name" value="PUA"/>
</dbReference>
<dbReference type="Pfam" id="PF17785">
    <property type="entry name" value="PUA_3"/>
    <property type="match status" value="1"/>
</dbReference>
<keyword evidence="2" id="KW-0963">Cytoplasm</keyword>
<comment type="similarity">
    <text evidence="8">Belongs to the methyltransferase superfamily. RlmI family.</text>
</comment>
<evidence type="ECO:0000256" key="2">
    <source>
        <dbReference type="ARBA" id="ARBA00022490"/>
    </source>
</evidence>
<dbReference type="GO" id="GO:0032259">
    <property type="term" value="P:methylation"/>
    <property type="evidence" value="ECO:0007669"/>
    <property type="project" value="UniProtKB-KW"/>
</dbReference>
<dbReference type="CDD" id="cd02440">
    <property type="entry name" value="AdoMet_MTases"/>
    <property type="match status" value="1"/>
</dbReference>
<keyword evidence="5" id="KW-0808">Transferase</keyword>
<evidence type="ECO:0000313" key="10">
    <source>
        <dbReference type="EMBL" id="HIT39169.1"/>
    </source>
</evidence>
<keyword evidence="7" id="KW-0694">RNA-binding</keyword>
<organism evidence="10 11">
    <name type="scientific">Candidatus Caccoplasma intestinavium</name>
    <dbReference type="NCBI Taxonomy" id="2840716"/>
    <lineage>
        <taxon>Bacteria</taxon>
        <taxon>Pseudomonadati</taxon>
        <taxon>Bacteroidota</taxon>
        <taxon>Bacteroidia</taxon>
        <taxon>Bacteroidales</taxon>
        <taxon>Bacteroidaceae</taxon>
        <taxon>Bacteroidaceae incertae sedis</taxon>
        <taxon>Candidatus Caccoplasma</taxon>
    </lineage>
</organism>
<evidence type="ECO:0000256" key="8">
    <source>
        <dbReference type="ARBA" id="ARBA00038091"/>
    </source>
</evidence>
<dbReference type="SUPFAM" id="SSF88697">
    <property type="entry name" value="PUA domain-like"/>
    <property type="match status" value="1"/>
</dbReference>
<gene>
    <name evidence="10" type="ORF">IAD06_03910</name>
</gene>
<dbReference type="EMBL" id="DVKT01000032">
    <property type="protein sequence ID" value="HIT39169.1"/>
    <property type="molecule type" value="Genomic_DNA"/>
</dbReference>
<dbReference type="InterPro" id="IPR036974">
    <property type="entry name" value="PUA_sf"/>
</dbReference>
<dbReference type="PANTHER" id="PTHR42873">
    <property type="entry name" value="RIBOSOMAL RNA LARGE SUBUNIT METHYLTRANSFERASE"/>
    <property type="match status" value="1"/>
</dbReference>
<dbReference type="CDD" id="cd21153">
    <property type="entry name" value="PUA_RlmI"/>
    <property type="match status" value="1"/>
</dbReference>
<dbReference type="SUPFAM" id="SSF53335">
    <property type="entry name" value="S-adenosyl-L-methionine-dependent methyltransferases"/>
    <property type="match status" value="1"/>
</dbReference>
<dbReference type="InterPro" id="IPR019614">
    <property type="entry name" value="SAM-dep_methyl-trfase"/>
</dbReference>
<dbReference type="PROSITE" id="PS50890">
    <property type="entry name" value="PUA"/>
    <property type="match status" value="1"/>
</dbReference>
<dbReference type="InterPro" id="IPR029063">
    <property type="entry name" value="SAM-dependent_MTases_sf"/>
</dbReference>
<dbReference type="Gene3D" id="2.30.130.10">
    <property type="entry name" value="PUA domain"/>
    <property type="match status" value="1"/>
</dbReference>
<dbReference type="GO" id="GO:0008168">
    <property type="term" value="F:methyltransferase activity"/>
    <property type="evidence" value="ECO:0007669"/>
    <property type="project" value="UniProtKB-KW"/>
</dbReference>
<dbReference type="Gene3D" id="3.40.50.150">
    <property type="entry name" value="Vaccinia Virus protein VP39"/>
    <property type="match status" value="1"/>
</dbReference>
<dbReference type="CDD" id="cd11572">
    <property type="entry name" value="RlmI_M_like"/>
    <property type="match status" value="1"/>
</dbReference>
<keyword evidence="6" id="KW-0949">S-adenosyl-L-methionine</keyword>
<dbReference type="SMART" id="SM00359">
    <property type="entry name" value="PUA"/>
    <property type="match status" value="1"/>
</dbReference>
<dbReference type="GO" id="GO:0005737">
    <property type="term" value="C:cytoplasm"/>
    <property type="evidence" value="ECO:0007669"/>
    <property type="project" value="UniProtKB-SubCell"/>
</dbReference>
<keyword evidence="3" id="KW-0698">rRNA processing</keyword>
<evidence type="ECO:0000256" key="4">
    <source>
        <dbReference type="ARBA" id="ARBA00022603"/>
    </source>
</evidence>
<dbReference type="GO" id="GO:0006364">
    <property type="term" value="P:rRNA processing"/>
    <property type="evidence" value="ECO:0007669"/>
    <property type="project" value="UniProtKB-KW"/>
</dbReference>
<evidence type="ECO:0000256" key="3">
    <source>
        <dbReference type="ARBA" id="ARBA00022552"/>
    </source>
</evidence>
<evidence type="ECO:0000256" key="7">
    <source>
        <dbReference type="ARBA" id="ARBA00022884"/>
    </source>
</evidence>
<sequence length="394" mass="44801">MKYIQIKLKPGKDESLRRFHPWVFSGAIQSMTGQPEEGDIVEVCNNRGEFIALGHYQIGSITVRILTFEKENIDLEFYKTRLRAAYDVRYSVGLIEEGYNNTYRLVHGEGDYLPGLIIDIYDKTAVMQAHSPGMHYARHLLAQALQEVMGESLKSVFYKSETTLPYKAQLDPTNEYLIGDDCGNIATERGLKFYVDWLKGQKTGFFVDQRENRALLERYAHDRTVLNMFCYTGGFSFVAMRGGAKLVHSVDSSSKAIDLTNKNVELNFPGDTRHKAFAEDAFKFLEQMGDRYNLIVLDPPAFAKHKNVLHNALQGYRKLNALAFEKIQSGGLLFTFSCSQVVSKNDFRLAVFSAAAQARRKVRILHQLTQPADHPVNIYHPEGEYLKGLVLYVE</sequence>
<dbReference type="Pfam" id="PF10672">
    <property type="entry name" value="Methyltrans_SAM"/>
    <property type="match status" value="1"/>
</dbReference>
<dbReference type="InterPro" id="IPR041532">
    <property type="entry name" value="RlmI-like_PUA"/>
</dbReference>
<proteinExistence type="inferred from homology"/>
<comment type="caution">
    <text evidence="10">The sequence shown here is derived from an EMBL/GenBank/DDBJ whole genome shotgun (WGS) entry which is preliminary data.</text>
</comment>
<protein>
    <submittedName>
        <fullName evidence="10">Class I SAM-dependent rRNA methyltransferase</fullName>
    </submittedName>
</protein>
<keyword evidence="4 10" id="KW-0489">Methyltransferase</keyword>
<dbReference type="Proteomes" id="UP000886722">
    <property type="component" value="Unassembled WGS sequence"/>
</dbReference>
<name>A0A9D1GFG1_9BACT</name>
<dbReference type="InterPro" id="IPR015947">
    <property type="entry name" value="PUA-like_sf"/>
</dbReference>